<accession>A0A6J5L708</accession>
<reference evidence="1" key="1">
    <citation type="submission" date="2020-04" db="EMBL/GenBank/DDBJ databases">
        <authorList>
            <person name="Chiriac C."/>
            <person name="Salcher M."/>
            <person name="Ghai R."/>
            <person name="Kavagutti S V."/>
        </authorList>
    </citation>
    <scope>NUCLEOTIDE SEQUENCE</scope>
</reference>
<gene>
    <name evidence="1" type="ORF">UFOVP116_315</name>
</gene>
<proteinExistence type="predicted"/>
<evidence type="ECO:0000313" key="1">
    <source>
        <dbReference type="EMBL" id="CAB4130191.1"/>
    </source>
</evidence>
<protein>
    <submittedName>
        <fullName evidence="1">Uncharacterized protein</fullName>
    </submittedName>
</protein>
<organism evidence="1">
    <name type="scientific">uncultured Caudovirales phage</name>
    <dbReference type="NCBI Taxonomy" id="2100421"/>
    <lineage>
        <taxon>Viruses</taxon>
        <taxon>Duplodnaviria</taxon>
        <taxon>Heunggongvirae</taxon>
        <taxon>Uroviricota</taxon>
        <taxon>Caudoviricetes</taxon>
        <taxon>Peduoviridae</taxon>
        <taxon>Maltschvirus</taxon>
        <taxon>Maltschvirus maltsch</taxon>
    </lineage>
</organism>
<dbReference type="EMBL" id="LR796237">
    <property type="protein sequence ID" value="CAB4130191.1"/>
    <property type="molecule type" value="Genomic_DNA"/>
</dbReference>
<name>A0A6J5L708_9CAUD</name>
<sequence length="113" mass="13141">MTTLTNTIKPDIYWYTNMSEPVLDFHDKSAPIAWEVSEKFHRIGGPAIEYANGGEMWFYFGKMHRIDGPAVVHADGAKSWWYHGRFCADINSFCDMAEMKDADRTLFLLKWQN</sequence>